<dbReference type="RefSeq" id="WP_367639738.1">
    <property type="nucleotide sequence ID" value="NZ_JBFNQN010000012.1"/>
</dbReference>
<dbReference type="EMBL" id="JBFNQN010000012">
    <property type="protein sequence ID" value="MEW9266603.1"/>
    <property type="molecule type" value="Genomic_DNA"/>
</dbReference>
<feature type="region of interest" description="Disordered" evidence="1">
    <location>
        <begin position="32"/>
        <end position="55"/>
    </location>
</feature>
<dbReference type="Proteomes" id="UP001555826">
    <property type="component" value="Unassembled WGS sequence"/>
</dbReference>
<accession>A0ABV3PB37</accession>
<name>A0ABV3PB37_9ACTN</name>
<proteinExistence type="predicted"/>
<keyword evidence="3" id="KW-1185">Reference proteome</keyword>
<gene>
    <name evidence="2" type="ORF">AB1207_17780</name>
</gene>
<sequence>MGRVNVLVEGVSGAGKTSVATELERRGEHVVHGDRALAHQGDPVTGEPTTGAPRHTHHLWRHDAVRDLAGDRTAARTFFCGGSRNWAWFLDLFDLVVVLEVDEETLRCRLAGRAGTDEFGATAEERDLVLRVHRTREDVPPGTPLDATRPVEVVVDDLLRRTADLGGPASS</sequence>
<comment type="caution">
    <text evidence="2">The sequence shown here is derived from an EMBL/GenBank/DDBJ whole genome shotgun (WGS) entry which is preliminary data.</text>
</comment>
<dbReference type="SUPFAM" id="SSF52540">
    <property type="entry name" value="P-loop containing nucleoside triphosphate hydrolases"/>
    <property type="match status" value="1"/>
</dbReference>
<organism evidence="2 3">
    <name type="scientific">Kineococcus endophyticus</name>
    <dbReference type="NCBI Taxonomy" id="1181883"/>
    <lineage>
        <taxon>Bacteria</taxon>
        <taxon>Bacillati</taxon>
        <taxon>Actinomycetota</taxon>
        <taxon>Actinomycetes</taxon>
        <taxon>Kineosporiales</taxon>
        <taxon>Kineosporiaceae</taxon>
        <taxon>Kineococcus</taxon>
    </lineage>
</organism>
<dbReference type="Gene3D" id="3.40.50.300">
    <property type="entry name" value="P-loop containing nucleotide triphosphate hydrolases"/>
    <property type="match status" value="1"/>
</dbReference>
<evidence type="ECO:0000256" key="1">
    <source>
        <dbReference type="SAM" id="MobiDB-lite"/>
    </source>
</evidence>
<dbReference type="Pfam" id="PF13238">
    <property type="entry name" value="AAA_18"/>
    <property type="match status" value="1"/>
</dbReference>
<dbReference type="InterPro" id="IPR027417">
    <property type="entry name" value="P-loop_NTPase"/>
</dbReference>
<evidence type="ECO:0000313" key="2">
    <source>
        <dbReference type="EMBL" id="MEW9266603.1"/>
    </source>
</evidence>
<reference evidence="2 3" key="1">
    <citation type="submission" date="2024-07" db="EMBL/GenBank/DDBJ databases">
        <authorList>
            <person name="Thanompreechachai J."/>
            <person name="Duangmal K."/>
        </authorList>
    </citation>
    <scope>NUCLEOTIDE SEQUENCE [LARGE SCALE GENOMIC DNA]</scope>
    <source>
        <strain evidence="2 3">KCTC 19886</strain>
    </source>
</reference>
<protein>
    <submittedName>
        <fullName evidence="2">AAA family ATPase</fullName>
    </submittedName>
</protein>
<evidence type="ECO:0000313" key="3">
    <source>
        <dbReference type="Proteomes" id="UP001555826"/>
    </source>
</evidence>